<organism evidence="3 4">
    <name type="scientific">Algoriphagus jejuensis</name>
    <dbReference type="NCBI Taxonomy" id="419934"/>
    <lineage>
        <taxon>Bacteria</taxon>
        <taxon>Pseudomonadati</taxon>
        <taxon>Bacteroidota</taxon>
        <taxon>Cytophagia</taxon>
        <taxon>Cytophagales</taxon>
        <taxon>Cyclobacteriaceae</taxon>
        <taxon>Algoriphagus</taxon>
    </lineage>
</organism>
<proteinExistence type="predicted"/>
<evidence type="ECO:0000259" key="1">
    <source>
        <dbReference type="Pfam" id="PF00293"/>
    </source>
</evidence>
<gene>
    <name evidence="3" type="ORF">GCM10009119_25720</name>
</gene>
<name>A0ABP3YE24_9BACT</name>
<feature type="domain" description="NrtR DNA-binding winged helix" evidence="2">
    <location>
        <begin position="157"/>
        <end position="217"/>
    </location>
</feature>
<protein>
    <submittedName>
        <fullName evidence="3">NUDIX domain-containing protein</fullName>
    </submittedName>
</protein>
<dbReference type="EMBL" id="BAAAFI010000014">
    <property type="protein sequence ID" value="GAA0879604.1"/>
    <property type="molecule type" value="Genomic_DNA"/>
</dbReference>
<dbReference type="PANTHER" id="PTHR43736:SF4">
    <property type="entry name" value="SLR1690 PROTEIN"/>
    <property type="match status" value="1"/>
</dbReference>
<dbReference type="Gene3D" id="3.90.79.10">
    <property type="entry name" value="Nucleoside Triphosphate Pyrophosphohydrolase"/>
    <property type="match status" value="1"/>
</dbReference>
<dbReference type="Pfam" id="PF21906">
    <property type="entry name" value="WHD_NrtR"/>
    <property type="match status" value="1"/>
</dbReference>
<dbReference type="Gene3D" id="1.10.10.10">
    <property type="entry name" value="Winged helix-like DNA-binding domain superfamily/Winged helix DNA-binding domain"/>
    <property type="match status" value="1"/>
</dbReference>
<dbReference type="SUPFAM" id="SSF46785">
    <property type="entry name" value="Winged helix' DNA-binding domain"/>
    <property type="match status" value="1"/>
</dbReference>
<dbReference type="InterPro" id="IPR054105">
    <property type="entry name" value="WHD_NrtR"/>
</dbReference>
<accession>A0ABP3YE24</accession>
<sequence>MTKYLSPQYEDVKPMLTAVDCIIFGIQETKLKLLVFKREVEPFAGCLSLLGRFVKVEESVSEAAERILFELTGLENIYMEQLHCFGRFDRDPGGRVVAIAYWSLIRVDQNHLEFNVRSHETKWISIDRISELVLDHGEMAELAIANLREKARFRPIGFELLPEEFTLRQLLMVYEAILDHPIDSRNFRKKLLNSGLLIPLTKKDKSTSKKGSFLYKFNQETYQKLSQEGYSFGF</sequence>
<dbReference type="CDD" id="cd18873">
    <property type="entry name" value="NUDIX_NadM_like"/>
    <property type="match status" value="1"/>
</dbReference>
<dbReference type="PANTHER" id="PTHR43736">
    <property type="entry name" value="ADP-RIBOSE PYROPHOSPHATASE"/>
    <property type="match status" value="1"/>
</dbReference>
<feature type="domain" description="Nudix hydrolase" evidence="1">
    <location>
        <begin position="18"/>
        <end position="136"/>
    </location>
</feature>
<evidence type="ECO:0000259" key="2">
    <source>
        <dbReference type="Pfam" id="PF21906"/>
    </source>
</evidence>
<evidence type="ECO:0000313" key="4">
    <source>
        <dbReference type="Proteomes" id="UP001500469"/>
    </source>
</evidence>
<dbReference type="InterPro" id="IPR036388">
    <property type="entry name" value="WH-like_DNA-bd_sf"/>
</dbReference>
<evidence type="ECO:0000313" key="3">
    <source>
        <dbReference type="EMBL" id="GAA0879604.1"/>
    </source>
</evidence>
<reference evidence="4" key="1">
    <citation type="journal article" date="2019" name="Int. J. Syst. Evol. Microbiol.">
        <title>The Global Catalogue of Microorganisms (GCM) 10K type strain sequencing project: providing services to taxonomists for standard genome sequencing and annotation.</title>
        <authorList>
            <consortium name="The Broad Institute Genomics Platform"/>
            <consortium name="The Broad Institute Genome Sequencing Center for Infectious Disease"/>
            <person name="Wu L."/>
            <person name="Ma J."/>
        </authorList>
    </citation>
    <scope>NUCLEOTIDE SEQUENCE [LARGE SCALE GENOMIC DNA]</scope>
    <source>
        <strain evidence="4">JCM 16112</strain>
    </source>
</reference>
<comment type="caution">
    <text evidence="3">The sequence shown here is derived from an EMBL/GenBank/DDBJ whole genome shotgun (WGS) entry which is preliminary data.</text>
</comment>
<dbReference type="Proteomes" id="UP001500469">
    <property type="component" value="Unassembled WGS sequence"/>
</dbReference>
<keyword evidence="4" id="KW-1185">Reference proteome</keyword>
<dbReference type="InterPro" id="IPR000086">
    <property type="entry name" value="NUDIX_hydrolase_dom"/>
</dbReference>
<dbReference type="Pfam" id="PF00293">
    <property type="entry name" value="NUDIX"/>
    <property type="match status" value="1"/>
</dbReference>
<dbReference type="InterPro" id="IPR015797">
    <property type="entry name" value="NUDIX_hydrolase-like_dom_sf"/>
</dbReference>
<dbReference type="InterPro" id="IPR036390">
    <property type="entry name" value="WH_DNA-bd_sf"/>
</dbReference>
<dbReference type="SUPFAM" id="SSF55811">
    <property type="entry name" value="Nudix"/>
    <property type="match status" value="1"/>
</dbReference>
<dbReference type="RefSeq" id="WP_343852176.1">
    <property type="nucleotide sequence ID" value="NZ_BAAAFI010000014.1"/>
</dbReference>